<feature type="domain" description="Large ribosomal subunit protein uL2 C-terminal" evidence="4">
    <location>
        <begin position="210"/>
        <end position="329"/>
    </location>
</feature>
<evidence type="ECO:0000259" key="5">
    <source>
        <dbReference type="SMART" id="SM01383"/>
    </source>
</evidence>
<comment type="similarity">
    <text evidence="1">Belongs to the universal ribosomal protein uL2 family.</text>
</comment>
<dbReference type="SMART" id="SM01382">
    <property type="entry name" value="Ribosomal_L2_C"/>
    <property type="match status" value="1"/>
</dbReference>
<dbReference type="Pfam" id="PF03947">
    <property type="entry name" value="Ribosomal_L2_C"/>
    <property type="match status" value="1"/>
</dbReference>
<dbReference type="Pfam" id="PF00181">
    <property type="entry name" value="Ribosomal_L2_N"/>
    <property type="match status" value="1"/>
</dbReference>
<evidence type="ECO:0000313" key="7">
    <source>
        <dbReference type="RefSeq" id="XP_019633866.1"/>
    </source>
</evidence>
<dbReference type="Proteomes" id="UP000515135">
    <property type="component" value="Unplaced"/>
</dbReference>
<feature type="domain" description="Large ribosomal subunit protein uL2 RNA-binding" evidence="5">
    <location>
        <begin position="119"/>
        <end position="199"/>
    </location>
</feature>
<dbReference type="GO" id="GO:0003735">
    <property type="term" value="F:structural constituent of ribosome"/>
    <property type="evidence" value="ECO:0007669"/>
    <property type="project" value="InterPro"/>
</dbReference>
<keyword evidence="6" id="KW-1185">Reference proteome</keyword>
<dbReference type="SUPFAM" id="SSF50249">
    <property type="entry name" value="Nucleic acid-binding proteins"/>
    <property type="match status" value="1"/>
</dbReference>
<name>A0A6P4ZW54_BRABE</name>
<dbReference type="InterPro" id="IPR022666">
    <property type="entry name" value="Ribosomal_uL2_RNA-bd_dom"/>
</dbReference>
<keyword evidence="2" id="KW-0689">Ribosomal protein</keyword>
<proteinExistence type="inferred from homology"/>
<dbReference type="GO" id="GO:0005762">
    <property type="term" value="C:mitochondrial large ribosomal subunit"/>
    <property type="evidence" value="ECO:0007669"/>
    <property type="project" value="TreeGrafter"/>
</dbReference>
<evidence type="ECO:0000259" key="4">
    <source>
        <dbReference type="SMART" id="SM01382"/>
    </source>
</evidence>
<dbReference type="OrthoDB" id="268576at2759"/>
<dbReference type="GO" id="GO:0003723">
    <property type="term" value="F:RNA binding"/>
    <property type="evidence" value="ECO:0007669"/>
    <property type="project" value="InterPro"/>
</dbReference>
<dbReference type="PANTHER" id="PTHR13691:SF73">
    <property type="entry name" value="LARGE RIBOSOMAL SUBUNIT PROTEIN UL2M"/>
    <property type="match status" value="1"/>
</dbReference>
<evidence type="ECO:0000313" key="6">
    <source>
        <dbReference type="Proteomes" id="UP000515135"/>
    </source>
</evidence>
<reference evidence="7" key="1">
    <citation type="submission" date="2025-08" db="UniProtKB">
        <authorList>
            <consortium name="RefSeq"/>
        </authorList>
    </citation>
    <scope>IDENTIFICATION</scope>
    <source>
        <tissue evidence="7">Gonad</tissue>
    </source>
</reference>
<dbReference type="SMART" id="SM01383">
    <property type="entry name" value="Ribosomal_L2"/>
    <property type="match status" value="1"/>
</dbReference>
<protein>
    <submittedName>
        <fullName evidence="7">39S ribosomal protein L2, mitochondrial-like</fullName>
    </submittedName>
</protein>
<dbReference type="PANTHER" id="PTHR13691">
    <property type="entry name" value="RIBOSOMAL PROTEIN L2"/>
    <property type="match status" value="1"/>
</dbReference>
<dbReference type="GO" id="GO:0016740">
    <property type="term" value="F:transferase activity"/>
    <property type="evidence" value="ECO:0007669"/>
    <property type="project" value="InterPro"/>
</dbReference>
<dbReference type="SUPFAM" id="SSF50104">
    <property type="entry name" value="Translation proteins SH3-like domain"/>
    <property type="match status" value="1"/>
</dbReference>
<gene>
    <name evidence="7" type="primary">LOC109477228</name>
</gene>
<evidence type="ECO:0000256" key="3">
    <source>
        <dbReference type="ARBA" id="ARBA00023274"/>
    </source>
</evidence>
<sequence length="340" mass="37244">MSKGLINLSKSLARLSLQGPSNTLVQCTRALNCSSLQHVLELQVRGKAKCPALTVDSSRYMICTPPGVGLVVQTSGLYTTGAAPHDNRFKDGFTKFKDHPIYKKGVYTLKPIPFPKSGGRDPKTGRIVIHGIGGGHKHHYRMVDFKRIGPEKGPPKTEKVVAVRYDPNRSARIAIVAGEAHKRYILATRNMQAGNLIRTYGEIPRMPVLAEEGDAHPVGALPTGTLVHNVEVEPHFGGTLVRAAGTTAQVLRKAAGQVILQLPSKHQISIDERCMVTVGQVSNHEHNQRMIGKAGRNRWLGKRPSSGLWKRKGGWAGRKIRPLPPIKVYLASDKVEEKKT</sequence>
<dbReference type="InterPro" id="IPR002171">
    <property type="entry name" value="Ribosomal_uL2"/>
</dbReference>
<dbReference type="InterPro" id="IPR012340">
    <property type="entry name" value="NA-bd_OB-fold"/>
</dbReference>
<dbReference type="InterPro" id="IPR005880">
    <property type="entry name" value="Ribosomal_uL2_bac/org-type"/>
</dbReference>
<dbReference type="Gene3D" id="2.40.50.140">
    <property type="entry name" value="Nucleic acid-binding proteins"/>
    <property type="match status" value="1"/>
</dbReference>
<dbReference type="Gene3D" id="2.30.30.30">
    <property type="match status" value="1"/>
</dbReference>
<dbReference type="GeneID" id="109477228"/>
<dbReference type="InterPro" id="IPR008991">
    <property type="entry name" value="Translation_prot_SH3-like_sf"/>
</dbReference>
<evidence type="ECO:0000256" key="1">
    <source>
        <dbReference type="ARBA" id="ARBA00005636"/>
    </source>
</evidence>
<keyword evidence="3" id="KW-0687">Ribonucleoprotein</keyword>
<organism evidence="6 7">
    <name type="scientific">Branchiostoma belcheri</name>
    <name type="common">Amphioxus</name>
    <dbReference type="NCBI Taxonomy" id="7741"/>
    <lineage>
        <taxon>Eukaryota</taxon>
        <taxon>Metazoa</taxon>
        <taxon>Chordata</taxon>
        <taxon>Cephalochordata</taxon>
        <taxon>Leptocardii</taxon>
        <taxon>Amphioxiformes</taxon>
        <taxon>Branchiostomatidae</taxon>
        <taxon>Branchiostoma</taxon>
    </lineage>
</organism>
<dbReference type="KEGG" id="bbel:109477228"/>
<dbReference type="InterPro" id="IPR014722">
    <property type="entry name" value="Rib_uL2_dom2"/>
</dbReference>
<dbReference type="NCBIfam" id="TIGR01171">
    <property type="entry name" value="rplB_bact"/>
    <property type="match status" value="1"/>
</dbReference>
<accession>A0A6P4ZW54</accession>
<dbReference type="GO" id="GO:0032543">
    <property type="term" value="P:mitochondrial translation"/>
    <property type="evidence" value="ECO:0007669"/>
    <property type="project" value="TreeGrafter"/>
</dbReference>
<evidence type="ECO:0000256" key="2">
    <source>
        <dbReference type="ARBA" id="ARBA00022980"/>
    </source>
</evidence>
<dbReference type="RefSeq" id="XP_019633866.1">
    <property type="nucleotide sequence ID" value="XM_019778307.1"/>
</dbReference>
<dbReference type="AlphaFoldDB" id="A0A6P4ZW54"/>
<dbReference type="InterPro" id="IPR022669">
    <property type="entry name" value="Ribosomal_uL2_C"/>
</dbReference>